<accession>A0AAJ0GHG4</accession>
<dbReference type="Proteomes" id="UP001271007">
    <property type="component" value="Unassembled WGS sequence"/>
</dbReference>
<dbReference type="PANTHER" id="PTHR43447">
    <property type="entry name" value="ALPHA-AMYLASE"/>
    <property type="match status" value="1"/>
</dbReference>
<proteinExistence type="inferred from homology"/>
<dbReference type="Gene3D" id="3.30.750.90">
    <property type="match status" value="1"/>
</dbReference>
<dbReference type="GO" id="GO:0005975">
    <property type="term" value="P:carbohydrate metabolic process"/>
    <property type="evidence" value="ECO:0007669"/>
    <property type="project" value="InterPro"/>
</dbReference>
<evidence type="ECO:0000259" key="3">
    <source>
        <dbReference type="SMART" id="SM00642"/>
    </source>
</evidence>
<dbReference type="Gene3D" id="2.60.40.1180">
    <property type="entry name" value="Golgi alpha-mannosidase II"/>
    <property type="match status" value="1"/>
</dbReference>
<feature type="domain" description="Glycosyl hydrolase family 13 catalytic" evidence="3">
    <location>
        <begin position="6"/>
        <end position="480"/>
    </location>
</feature>
<comment type="caution">
    <text evidence="4">The sequence shown here is derived from an EMBL/GenBank/DDBJ whole genome shotgun (WGS) entry which is preliminary data.</text>
</comment>
<gene>
    <name evidence="4" type="ORF">LTR09_001788</name>
</gene>
<evidence type="ECO:0000256" key="1">
    <source>
        <dbReference type="ARBA" id="ARBA00008061"/>
    </source>
</evidence>
<dbReference type="SUPFAM" id="SSF51445">
    <property type="entry name" value="(Trans)glycosidases"/>
    <property type="match status" value="1"/>
</dbReference>
<evidence type="ECO:0000256" key="2">
    <source>
        <dbReference type="SAM" id="MobiDB-lite"/>
    </source>
</evidence>
<protein>
    <recommendedName>
        <fullName evidence="3">Glycosyl hydrolase family 13 catalytic domain-containing protein</fullName>
    </recommendedName>
</protein>
<keyword evidence="5" id="KW-1185">Reference proteome</keyword>
<dbReference type="CDD" id="cd11318">
    <property type="entry name" value="AmyAc_bac_fung_AmyA"/>
    <property type="match status" value="1"/>
</dbReference>
<reference evidence="4" key="1">
    <citation type="submission" date="2023-04" db="EMBL/GenBank/DDBJ databases">
        <title>Black Yeasts Isolated from many extreme environments.</title>
        <authorList>
            <person name="Coleine C."/>
            <person name="Stajich J.E."/>
            <person name="Selbmann L."/>
        </authorList>
    </citation>
    <scope>NUCLEOTIDE SEQUENCE</scope>
    <source>
        <strain evidence="4">CCFEE 5312</strain>
    </source>
</reference>
<feature type="compositionally biased region" description="Polar residues" evidence="2">
    <location>
        <begin position="217"/>
        <end position="227"/>
    </location>
</feature>
<evidence type="ECO:0000313" key="4">
    <source>
        <dbReference type="EMBL" id="KAK3057604.1"/>
    </source>
</evidence>
<sequence length="608" mass="68684">MSASNKMMLQSFEWHSEKAHYSRLARILPTLSRLGVTSIWLPPGCKAMNPNGAGYDVYDLWDLGEFDQKGARRTHWGSRDELDELRQKSKELEVDLIWDAVLSHKAGADSTEEVWAVEVDRGDRRLEIASPKQIEAWLRFDFPGRQHAGMPYSQMRWHSAHFNGTDWDHRERGKAVFKLIDPDTRSKSQSAYSRPSAARVLSAQRLRSLLRRRSSNITRSPVNSSQQPHRRPGKGWADDVDYENGNADYLMFSNVSWTHPEVRSDVINWGKWMVEDISIDGFRIDAARHISYSYMREWITAVAHSRHAKTGKELFVLGEVWHGEVARILRWLDAVQQPPGHAQVLAFDAPLLYNFSHLSEAITESKKPGDVPRLPAIGVLDLRTLFRGTLIASRPHQAVTMVTNHDTQPGREFTTPMDRKLKPLFYAFILLRREGLPCVFWGDLFGTHGPLSEPPVGHSQSSKEGENNQRNILAELMMCRKLFAHGLQRDYWDSPSCIGWTRTGDEMRPGCAVVVSIGNIAQAIQKGARAQSNYKKMFLGKPGDVFYDILGHIAEDVRIDEKGIGSFPLRGPGVSVFVGKDAPGVEDFPVLLDFGLLYSSTLSSRISA</sequence>
<dbReference type="Gene3D" id="2.40.30.140">
    <property type="match status" value="1"/>
</dbReference>
<name>A0AAJ0GHG4_9PEZI</name>
<evidence type="ECO:0000313" key="5">
    <source>
        <dbReference type="Proteomes" id="UP001271007"/>
    </source>
</evidence>
<dbReference type="InterPro" id="IPR006047">
    <property type="entry name" value="GH13_cat_dom"/>
</dbReference>
<dbReference type="InterPro" id="IPR013780">
    <property type="entry name" value="Glyco_hydro_b"/>
</dbReference>
<dbReference type="InterPro" id="IPR017853">
    <property type="entry name" value="GH"/>
</dbReference>
<organism evidence="4 5">
    <name type="scientific">Extremus antarcticus</name>
    <dbReference type="NCBI Taxonomy" id="702011"/>
    <lineage>
        <taxon>Eukaryota</taxon>
        <taxon>Fungi</taxon>
        <taxon>Dikarya</taxon>
        <taxon>Ascomycota</taxon>
        <taxon>Pezizomycotina</taxon>
        <taxon>Dothideomycetes</taxon>
        <taxon>Dothideomycetidae</taxon>
        <taxon>Mycosphaerellales</taxon>
        <taxon>Extremaceae</taxon>
        <taxon>Extremus</taxon>
    </lineage>
</organism>
<dbReference type="EMBL" id="JAWDJX010000003">
    <property type="protein sequence ID" value="KAK3057604.1"/>
    <property type="molecule type" value="Genomic_DNA"/>
</dbReference>
<feature type="region of interest" description="Disordered" evidence="2">
    <location>
        <begin position="217"/>
        <end position="238"/>
    </location>
</feature>
<comment type="similarity">
    <text evidence="1">Belongs to the glycosyl hydrolase 13 family.</text>
</comment>
<dbReference type="Gene3D" id="3.20.20.80">
    <property type="entry name" value="Glycosidases"/>
    <property type="match status" value="1"/>
</dbReference>
<dbReference type="SMART" id="SM00642">
    <property type="entry name" value="Aamy"/>
    <property type="match status" value="1"/>
</dbReference>
<dbReference type="AlphaFoldDB" id="A0AAJ0GHG4"/>
<dbReference type="SUPFAM" id="SSF51011">
    <property type="entry name" value="Glycosyl hydrolase domain"/>
    <property type="match status" value="1"/>
</dbReference>
<dbReference type="Pfam" id="PF00128">
    <property type="entry name" value="Alpha-amylase"/>
    <property type="match status" value="1"/>
</dbReference>